<comment type="similarity">
    <text evidence="2 9 10">Belongs to the TRAFAC class translation factor GTPase superfamily. Classic translation factor GTPase family. IF-2 subfamily.</text>
</comment>
<accession>A0A1I1II72</accession>
<feature type="binding site" evidence="9">
    <location>
        <begin position="490"/>
        <end position="493"/>
    </location>
    <ligand>
        <name>GTP</name>
        <dbReference type="ChEBI" id="CHEBI:37565"/>
    </ligand>
</feature>
<evidence type="ECO:0000256" key="11">
    <source>
        <dbReference type="RuleBase" id="RU000645"/>
    </source>
</evidence>
<keyword evidence="5 9" id="KW-0396">Initiation factor</keyword>
<feature type="compositionally biased region" description="Basic and acidic residues" evidence="12">
    <location>
        <begin position="224"/>
        <end position="236"/>
    </location>
</feature>
<evidence type="ECO:0000256" key="10">
    <source>
        <dbReference type="RuleBase" id="RU000644"/>
    </source>
</evidence>
<dbReference type="InterPro" id="IPR009000">
    <property type="entry name" value="Transl_B-barrel_sf"/>
</dbReference>
<keyword evidence="8 9" id="KW-0342">GTP-binding</keyword>
<dbReference type="InterPro" id="IPR005225">
    <property type="entry name" value="Small_GTP-bd"/>
</dbReference>
<proteinExistence type="inferred from homology"/>
<dbReference type="RefSeq" id="WP_091963794.1">
    <property type="nucleotide sequence ID" value="NZ_FOLH01000004.1"/>
</dbReference>
<comment type="function">
    <text evidence="9 10">One of the essential components for the initiation of protein synthesis. Protects formylmethionyl-tRNA from spontaneous hydrolysis and promotes its binding to the 30S ribosomal subunits. Also involved in the hydrolysis of GTP during the formation of the 70S ribosomal complex.</text>
</comment>
<dbReference type="GO" id="GO:0005829">
    <property type="term" value="C:cytosol"/>
    <property type="evidence" value="ECO:0007669"/>
    <property type="project" value="TreeGrafter"/>
</dbReference>
<dbReference type="PROSITE" id="PS51722">
    <property type="entry name" value="G_TR_2"/>
    <property type="match status" value="1"/>
</dbReference>
<dbReference type="GO" id="GO:0003924">
    <property type="term" value="F:GTPase activity"/>
    <property type="evidence" value="ECO:0007669"/>
    <property type="project" value="UniProtKB-UniRule"/>
</dbReference>
<keyword evidence="7 9" id="KW-0648">Protein biosynthesis</keyword>
<feature type="compositionally biased region" description="Basic and acidic residues" evidence="12">
    <location>
        <begin position="133"/>
        <end position="166"/>
    </location>
</feature>
<evidence type="ECO:0000259" key="13">
    <source>
        <dbReference type="PROSITE" id="PS51722"/>
    </source>
</evidence>
<dbReference type="HAMAP" id="MF_00100_B">
    <property type="entry name" value="IF_2_B"/>
    <property type="match status" value="1"/>
</dbReference>
<dbReference type="SUPFAM" id="SSF46955">
    <property type="entry name" value="Putative DNA-binding domain"/>
    <property type="match status" value="1"/>
</dbReference>
<dbReference type="Pfam" id="PF08364">
    <property type="entry name" value="IF2_assoc"/>
    <property type="match status" value="1"/>
</dbReference>
<evidence type="ECO:0000313" key="14">
    <source>
        <dbReference type="EMBL" id="SFC33908.1"/>
    </source>
</evidence>
<evidence type="ECO:0000313" key="15">
    <source>
        <dbReference type="Proteomes" id="UP000199058"/>
    </source>
</evidence>
<feature type="compositionally biased region" description="Basic and acidic residues" evidence="12">
    <location>
        <begin position="178"/>
        <end position="202"/>
    </location>
</feature>
<evidence type="ECO:0000256" key="4">
    <source>
        <dbReference type="ARBA" id="ARBA00022490"/>
    </source>
</evidence>
<dbReference type="Pfam" id="PF11987">
    <property type="entry name" value="IF-2"/>
    <property type="match status" value="1"/>
</dbReference>
<dbReference type="CDD" id="cd03692">
    <property type="entry name" value="mtIF2_IVc"/>
    <property type="match status" value="1"/>
</dbReference>
<dbReference type="GO" id="GO:0005525">
    <property type="term" value="F:GTP binding"/>
    <property type="evidence" value="ECO:0007669"/>
    <property type="project" value="UniProtKB-KW"/>
</dbReference>
<dbReference type="Gene3D" id="3.40.50.10050">
    <property type="entry name" value="Translation initiation factor IF- 2, domain 3"/>
    <property type="match status" value="1"/>
</dbReference>
<feature type="domain" description="Tr-type G" evidence="13">
    <location>
        <begin position="380"/>
        <end position="548"/>
    </location>
</feature>
<dbReference type="Pfam" id="PF22042">
    <property type="entry name" value="EF-G_D2"/>
    <property type="match status" value="1"/>
</dbReference>
<dbReference type="OrthoDB" id="9811804at2"/>
<dbReference type="InterPro" id="IPR036925">
    <property type="entry name" value="TIF_IF2_dom3_sf"/>
</dbReference>
<dbReference type="FunFam" id="3.40.50.10050:FF:000001">
    <property type="entry name" value="Translation initiation factor IF-2"/>
    <property type="match status" value="1"/>
</dbReference>
<evidence type="ECO:0000256" key="6">
    <source>
        <dbReference type="ARBA" id="ARBA00022741"/>
    </source>
</evidence>
<keyword evidence="15" id="KW-1185">Reference proteome</keyword>
<evidence type="ECO:0000256" key="9">
    <source>
        <dbReference type="HAMAP-Rule" id="MF_00100"/>
    </source>
</evidence>
<dbReference type="CDD" id="cd01887">
    <property type="entry name" value="IF2_eIF5B"/>
    <property type="match status" value="1"/>
</dbReference>
<feature type="region of interest" description="Disordered" evidence="12">
    <location>
        <begin position="91"/>
        <end position="296"/>
    </location>
</feature>
<feature type="compositionally biased region" description="Basic and acidic residues" evidence="12">
    <location>
        <begin position="254"/>
        <end position="273"/>
    </location>
</feature>
<keyword evidence="4 9" id="KW-0963">Cytoplasm</keyword>
<dbReference type="InterPro" id="IPR015760">
    <property type="entry name" value="TIF_IF2"/>
</dbReference>
<evidence type="ECO:0000256" key="5">
    <source>
        <dbReference type="ARBA" id="ARBA00022540"/>
    </source>
</evidence>
<dbReference type="AlphaFoldDB" id="A0A1I1II72"/>
<protein>
    <recommendedName>
        <fullName evidence="3 9">Translation initiation factor IF-2</fullName>
    </recommendedName>
</protein>
<dbReference type="Gene3D" id="3.40.50.300">
    <property type="entry name" value="P-loop containing nucleotide triphosphate hydrolases"/>
    <property type="match status" value="1"/>
</dbReference>
<keyword evidence="6 9" id="KW-0547">Nucleotide-binding</keyword>
<dbReference type="NCBIfam" id="TIGR00231">
    <property type="entry name" value="small_GTP"/>
    <property type="match status" value="1"/>
</dbReference>
<dbReference type="InterPro" id="IPR000795">
    <property type="entry name" value="T_Tr_GTP-bd_dom"/>
</dbReference>
<dbReference type="InterPro" id="IPR027417">
    <property type="entry name" value="P-loop_NTPase"/>
</dbReference>
<comment type="subcellular location">
    <subcellularLocation>
        <location evidence="1 9 11">Cytoplasm</location>
    </subcellularLocation>
</comment>
<evidence type="ECO:0000256" key="12">
    <source>
        <dbReference type="SAM" id="MobiDB-lite"/>
    </source>
</evidence>
<feature type="compositionally biased region" description="Basic and acidic residues" evidence="12">
    <location>
        <begin position="92"/>
        <end position="124"/>
    </location>
</feature>
<dbReference type="STRING" id="1122252.SAMN05660443_2352"/>
<organism evidence="14 15">
    <name type="scientific">Marinospirillum celere</name>
    <dbReference type="NCBI Taxonomy" id="1122252"/>
    <lineage>
        <taxon>Bacteria</taxon>
        <taxon>Pseudomonadati</taxon>
        <taxon>Pseudomonadota</taxon>
        <taxon>Gammaproteobacteria</taxon>
        <taxon>Oceanospirillales</taxon>
        <taxon>Oceanospirillaceae</taxon>
        <taxon>Marinospirillum</taxon>
    </lineage>
</organism>
<feature type="binding site" evidence="9">
    <location>
        <begin position="436"/>
        <end position="440"/>
    </location>
    <ligand>
        <name>GTP</name>
        <dbReference type="ChEBI" id="CHEBI:37565"/>
    </ligand>
</feature>
<dbReference type="InterPro" id="IPR009061">
    <property type="entry name" value="DNA-bd_dom_put_sf"/>
</dbReference>
<dbReference type="PANTHER" id="PTHR43381:SF5">
    <property type="entry name" value="TR-TYPE G DOMAIN-CONTAINING PROTEIN"/>
    <property type="match status" value="1"/>
</dbReference>
<dbReference type="Pfam" id="PF00009">
    <property type="entry name" value="GTP_EFTU"/>
    <property type="match status" value="1"/>
</dbReference>
<dbReference type="NCBIfam" id="TIGR00487">
    <property type="entry name" value="IF-2"/>
    <property type="match status" value="1"/>
</dbReference>
<dbReference type="FunFam" id="2.40.30.10:FF:000008">
    <property type="entry name" value="Translation initiation factor IF-2"/>
    <property type="match status" value="1"/>
</dbReference>
<feature type="binding site" evidence="9">
    <location>
        <begin position="389"/>
        <end position="396"/>
    </location>
    <ligand>
        <name>GTP</name>
        <dbReference type="ChEBI" id="CHEBI:37565"/>
    </ligand>
</feature>
<dbReference type="InterPro" id="IPR053905">
    <property type="entry name" value="EF-G-like_DII"/>
</dbReference>
<dbReference type="EMBL" id="FOLH01000004">
    <property type="protein sequence ID" value="SFC33908.1"/>
    <property type="molecule type" value="Genomic_DNA"/>
</dbReference>
<dbReference type="PANTHER" id="PTHR43381">
    <property type="entry name" value="TRANSLATION INITIATION FACTOR IF-2-RELATED"/>
    <property type="match status" value="1"/>
</dbReference>
<evidence type="ECO:0000256" key="3">
    <source>
        <dbReference type="ARBA" id="ARBA00020675"/>
    </source>
</evidence>
<dbReference type="InterPro" id="IPR044145">
    <property type="entry name" value="IF2_II"/>
</dbReference>
<evidence type="ECO:0000256" key="8">
    <source>
        <dbReference type="ARBA" id="ARBA00023134"/>
    </source>
</evidence>
<dbReference type="PROSITE" id="PS01176">
    <property type="entry name" value="IF2"/>
    <property type="match status" value="1"/>
</dbReference>
<dbReference type="Pfam" id="PF04760">
    <property type="entry name" value="IF2_N"/>
    <property type="match status" value="2"/>
</dbReference>
<dbReference type="FunFam" id="3.40.50.300:FF:000019">
    <property type="entry name" value="Translation initiation factor IF-2"/>
    <property type="match status" value="1"/>
</dbReference>
<name>A0A1I1II72_9GAMM</name>
<dbReference type="InterPro" id="IPR006847">
    <property type="entry name" value="IF2_N"/>
</dbReference>
<dbReference type="Proteomes" id="UP000199058">
    <property type="component" value="Unassembled WGS sequence"/>
</dbReference>
<dbReference type="InterPro" id="IPR004161">
    <property type="entry name" value="EFTu-like_2"/>
</dbReference>
<evidence type="ECO:0000256" key="7">
    <source>
        <dbReference type="ARBA" id="ARBA00022917"/>
    </source>
</evidence>
<dbReference type="SUPFAM" id="SSF50447">
    <property type="entry name" value="Translation proteins"/>
    <property type="match status" value="2"/>
</dbReference>
<reference evidence="14 15" key="1">
    <citation type="submission" date="2016-10" db="EMBL/GenBank/DDBJ databases">
        <authorList>
            <person name="de Groot N.N."/>
        </authorList>
    </citation>
    <scope>NUCLEOTIDE SEQUENCE [LARGE SCALE GENOMIC DNA]</scope>
    <source>
        <strain evidence="14 15">DSM 18438</strain>
    </source>
</reference>
<sequence>MAETSVKDFADAIGKPVDRLIEQMQEAGLRHKSADEKVSEKDKETLLGYLKRNSGAGEPKRITMTRKVTQQLKTDGRKSVNVEVRKKRTFVKHSDVEQNGEQEKQAAEEAQRKALEAEALKKAEEEAEAKRKKVEEERRQAEEAARKQLEAEEAARKAEQESKSKEAPPVAASAEDLEAQKKAEAEREKRKQEEKRRAEQARKARANPVVVGADETATDEPEVELPKNTKIDDDKPKHSKPGGRKSAGGRKGGKRDEDHEDRRLSRRNKDEKRKGGRRSAGGGAPKKHGFEKPTAPIKREVLIPESITVADLADRMAIKGAEVIKVMFKMGAMATINQVIDQDTAAIVVEEMGHTPKLQKENAIEDEVLDNISYEGEAITRAPVVTVMGHVDHGKTSLLDYIRRAKVADAEAGGITQHIGAYHVDTRDGNMVTFLDTPGHAAFTAMRARGAKATDVVILVVAADDGVMPQTIEAVEHAKAAGVPLVVAVNKMDKEGADPDRIKNELSQHQVIPEDWGGDTPFVPVSAKAGMGVDDLLEAVLLQSEILELTAVPEAPGKGVVVESRLDKGRGSVATVLVQNGTLSKGDIVLAGLNYGRVRALIDENGKQVDSAGPSIPVEILGLDGTPEAGDEFTVVQDEKKAREVALFRQGKYREVKLARQQKAKLENVFNQMEQGKTATVNIILKSDVRGSVEAIVGALKDLETDEVKVNVVSSGVGGITETDANLALASDAILIGFNVRADAAAKVIIEREDIDLRYYSIIYELIEQVKQAMSGKLAPEFKEEIVGIAEVRDVFRSPKLGQIAGCMVVEGTVYRNKKIRVLRDNVVIYEGELESLRRYKDDANEVRNGMECGIGVKNYNDVKVGDKIEVFDKIRVERSL</sequence>
<dbReference type="GO" id="GO:0003743">
    <property type="term" value="F:translation initiation factor activity"/>
    <property type="evidence" value="ECO:0007669"/>
    <property type="project" value="UniProtKB-UniRule"/>
</dbReference>
<dbReference type="FunFam" id="2.40.30.10:FF:000007">
    <property type="entry name" value="Translation initiation factor IF-2"/>
    <property type="match status" value="1"/>
</dbReference>
<dbReference type="InterPro" id="IPR000178">
    <property type="entry name" value="TF_IF2_bacterial-like"/>
</dbReference>
<comment type="caution">
    <text evidence="9">Lacks conserved residue(s) required for the propagation of feature annotation.</text>
</comment>
<dbReference type="SUPFAM" id="SSF52156">
    <property type="entry name" value="Initiation factor IF2/eIF5b, domain 3"/>
    <property type="match status" value="1"/>
</dbReference>
<dbReference type="Pfam" id="PF03144">
    <property type="entry name" value="GTP_EFTU_D2"/>
    <property type="match status" value="1"/>
</dbReference>
<dbReference type="InterPro" id="IPR023115">
    <property type="entry name" value="TIF_IF2_dom3"/>
</dbReference>
<dbReference type="Gene3D" id="3.30.56.50">
    <property type="entry name" value="Putative DNA-binding domain, N-terminal subdomain of bacterial translation initiation factor IF2"/>
    <property type="match status" value="1"/>
</dbReference>
<dbReference type="SUPFAM" id="SSF52540">
    <property type="entry name" value="P-loop containing nucleoside triphosphate hydrolases"/>
    <property type="match status" value="1"/>
</dbReference>
<feature type="compositionally biased region" description="Basic residues" evidence="12">
    <location>
        <begin position="237"/>
        <end position="253"/>
    </location>
</feature>
<dbReference type="CDD" id="cd03702">
    <property type="entry name" value="IF2_mtIF2_II"/>
    <property type="match status" value="1"/>
</dbReference>
<gene>
    <name evidence="9" type="primary">infB</name>
    <name evidence="14" type="ORF">SAMN05660443_2352</name>
</gene>
<evidence type="ECO:0000256" key="2">
    <source>
        <dbReference type="ARBA" id="ARBA00007733"/>
    </source>
</evidence>
<dbReference type="Gene3D" id="2.40.30.10">
    <property type="entry name" value="Translation factors"/>
    <property type="match status" value="2"/>
</dbReference>
<dbReference type="InterPro" id="IPR013575">
    <property type="entry name" value="IF2_assoc_dom_bac"/>
</dbReference>
<evidence type="ECO:0000256" key="1">
    <source>
        <dbReference type="ARBA" id="ARBA00004496"/>
    </source>
</evidence>